<dbReference type="InterPro" id="IPR038765">
    <property type="entry name" value="Papain-like_cys_pep_sf"/>
</dbReference>
<evidence type="ECO:0000256" key="1">
    <source>
        <dbReference type="ARBA" id="ARBA00008455"/>
    </source>
</evidence>
<dbReference type="CDD" id="cd02620">
    <property type="entry name" value="Peptidase_C1A_CathepsinB"/>
    <property type="match status" value="1"/>
</dbReference>
<keyword evidence="6" id="KW-1185">Reference proteome</keyword>
<dbReference type="AlphaFoldDB" id="A0A6L2PNW6"/>
<dbReference type="Gene3D" id="3.90.70.10">
    <property type="entry name" value="Cysteine proteinases"/>
    <property type="match status" value="1"/>
</dbReference>
<dbReference type="OrthoDB" id="3789175at2759"/>
<dbReference type="PANTHER" id="PTHR12411">
    <property type="entry name" value="CYSTEINE PROTEASE FAMILY C1-RELATED"/>
    <property type="match status" value="1"/>
</dbReference>
<dbReference type="PROSITE" id="PS00640">
    <property type="entry name" value="THIOL_PROTEASE_ASN"/>
    <property type="match status" value="1"/>
</dbReference>
<evidence type="ECO:0000313" key="5">
    <source>
        <dbReference type="EMBL" id="GFG34293.1"/>
    </source>
</evidence>
<dbReference type="PROSITE" id="PS50958">
    <property type="entry name" value="SMB_2"/>
    <property type="match status" value="1"/>
</dbReference>
<keyword evidence="3" id="KW-0732">Signal</keyword>
<feature type="signal peptide" evidence="3">
    <location>
        <begin position="1"/>
        <end position="23"/>
    </location>
</feature>
<accession>A0A6L2PNW6</accession>
<dbReference type="InterPro" id="IPR025661">
    <property type="entry name" value="Pept_asp_AS"/>
</dbReference>
<dbReference type="GO" id="GO:0006508">
    <property type="term" value="P:proteolysis"/>
    <property type="evidence" value="ECO:0007669"/>
    <property type="project" value="InterPro"/>
</dbReference>
<proteinExistence type="inferred from homology"/>
<comment type="caution">
    <text evidence="5">The sequence shown here is derived from an EMBL/GenBank/DDBJ whole genome shotgun (WGS) entry which is preliminary data.</text>
</comment>
<name>A0A6L2PNW6_COPFO</name>
<dbReference type="Pfam" id="PF00112">
    <property type="entry name" value="Peptidase_C1"/>
    <property type="match status" value="1"/>
</dbReference>
<feature type="domain" description="SMB" evidence="4">
    <location>
        <begin position="37"/>
        <end position="84"/>
    </location>
</feature>
<evidence type="ECO:0000256" key="3">
    <source>
        <dbReference type="SAM" id="SignalP"/>
    </source>
</evidence>
<dbReference type="Proteomes" id="UP000502823">
    <property type="component" value="Unassembled WGS sequence"/>
</dbReference>
<dbReference type="SMART" id="SM00645">
    <property type="entry name" value="Pept_C1"/>
    <property type="match status" value="1"/>
</dbReference>
<dbReference type="PROSITE" id="PS00639">
    <property type="entry name" value="THIOL_PROTEASE_HIS"/>
    <property type="match status" value="1"/>
</dbReference>
<dbReference type="PRINTS" id="PR00705">
    <property type="entry name" value="PAPAIN"/>
</dbReference>
<evidence type="ECO:0000256" key="2">
    <source>
        <dbReference type="ARBA" id="ARBA00023157"/>
    </source>
</evidence>
<sequence>MWNGQWMIVAVAVLLSLTAVTEGRDFSDLQGPYCAGRQSRCCPDRRDDCSVPILGTRCYCDDFCNRTNNEDCCPDYWKVCLGMDWNPAPLGRCYYNGQYYNFNEAVKINCNLCKCQQAGTRVELLCEQNVCLVEPEIISRVNTGGYSFSWRASNYSTFWGRRLDEGISLRLGTLQPQKAVMRMRPLTPVYDHRRLPRSFDARNKWHGLIEGVRDQGWCGSSWALSTVSVASDRFAVMSQGLEKVQLSAQHLLACNNRGQRACEGGHLDRAWLFLRKFGVVDEPCYPYTAGYGFLERCRLPKRSNLLTARCKPPSHPQTVLRTDLYRMGPSYRLGSEQDIMYEIMESGPVQATMKVYPDFFLYRSGVYHHSGNGPSGYHSVRIIGWGEEVTQREPIKFWLVANSWGSQWGENGYFRIRRGVNECEIEDFVLAAWADTHVQSVPTRPPTLNNQLSNVI</sequence>
<dbReference type="GO" id="GO:0008234">
    <property type="term" value="F:cysteine-type peptidase activity"/>
    <property type="evidence" value="ECO:0007669"/>
    <property type="project" value="InterPro"/>
</dbReference>
<gene>
    <name evidence="5" type="ORF">Cfor_07088</name>
</gene>
<dbReference type="InterPro" id="IPR000668">
    <property type="entry name" value="Peptidase_C1A_C"/>
</dbReference>
<evidence type="ECO:0000259" key="4">
    <source>
        <dbReference type="PROSITE" id="PS50958"/>
    </source>
</evidence>
<protein>
    <recommendedName>
        <fullName evidence="4">SMB domain-containing protein</fullName>
    </recommendedName>
</protein>
<dbReference type="InterPro" id="IPR001212">
    <property type="entry name" value="Somatomedin_B_dom"/>
</dbReference>
<organism evidence="5 6">
    <name type="scientific">Coptotermes formosanus</name>
    <name type="common">Formosan subterranean termite</name>
    <dbReference type="NCBI Taxonomy" id="36987"/>
    <lineage>
        <taxon>Eukaryota</taxon>
        <taxon>Metazoa</taxon>
        <taxon>Ecdysozoa</taxon>
        <taxon>Arthropoda</taxon>
        <taxon>Hexapoda</taxon>
        <taxon>Insecta</taxon>
        <taxon>Pterygota</taxon>
        <taxon>Neoptera</taxon>
        <taxon>Polyneoptera</taxon>
        <taxon>Dictyoptera</taxon>
        <taxon>Blattodea</taxon>
        <taxon>Blattoidea</taxon>
        <taxon>Termitoidae</taxon>
        <taxon>Rhinotermitidae</taxon>
        <taxon>Coptotermes</taxon>
    </lineage>
</organism>
<evidence type="ECO:0000313" key="6">
    <source>
        <dbReference type="Proteomes" id="UP000502823"/>
    </source>
</evidence>
<dbReference type="EMBL" id="BLKM01000476">
    <property type="protein sequence ID" value="GFG34293.1"/>
    <property type="molecule type" value="Genomic_DNA"/>
</dbReference>
<dbReference type="InterPro" id="IPR013128">
    <property type="entry name" value="Peptidase_C1A"/>
</dbReference>
<comment type="similarity">
    <text evidence="1">Belongs to the peptidase C1 family.</text>
</comment>
<dbReference type="InterPro" id="IPR025660">
    <property type="entry name" value="Pept_his_AS"/>
</dbReference>
<feature type="chain" id="PRO_5026845944" description="SMB domain-containing protein" evidence="3">
    <location>
        <begin position="24"/>
        <end position="456"/>
    </location>
</feature>
<reference evidence="6" key="1">
    <citation type="submission" date="2020-01" db="EMBL/GenBank/DDBJ databases">
        <title>Draft genome sequence of the Termite Coptotermes fromosanus.</title>
        <authorList>
            <person name="Itakura S."/>
            <person name="Yosikawa Y."/>
            <person name="Umezawa K."/>
        </authorList>
    </citation>
    <scope>NUCLEOTIDE SEQUENCE [LARGE SCALE GENOMIC DNA]</scope>
</reference>
<dbReference type="SUPFAM" id="SSF54001">
    <property type="entry name" value="Cysteine proteinases"/>
    <property type="match status" value="1"/>
</dbReference>
<dbReference type="InParanoid" id="A0A6L2PNW6"/>
<dbReference type="FunCoup" id="A0A6L2PNW6">
    <property type="interactions" value="3"/>
</dbReference>
<keyword evidence="2" id="KW-1015">Disulfide bond</keyword>